<dbReference type="EMBL" id="JAHWDP010000003">
    <property type="protein sequence ID" value="MBW2938179.1"/>
    <property type="molecule type" value="Genomic_DNA"/>
</dbReference>
<evidence type="ECO:0000313" key="2">
    <source>
        <dbReference type="EMBL" id="MBW2938179.1"/>
    </source>
</evidence>
<comment type="caution">
    <text evidence="2">The sequence shown here is derived from an EMBL/GenBank/DDBJ whole genome shotgun (WGS) entry which is preliminary data.</text>
</comment>
<accession>A0A9X1JVN6</accession>
<organism evidence="2 3">
    <name type="scientific">Halomarinibacterium sedimenti</name>
    <dbReference type="NCBI Taxonomy" id="2857106"/>
    <lineage>
        <taxon>Bacteria</taxon>
        <taxon>Pseudomonadati</taxon>
        <taxon>Bacteroidota</taxon>
        <taxon>Flavobacteriia</taxon>
        <taxon>Flavobacteriales</taxon>
        <taxon>Flavobacteriaceae</taxon>
        <taxon>Halomarinibacterium</taxon>
    </lineage>
</organism>
<dbReference type="AlphaFoldDB" id="A0A9X1JVN6"/>
<evidence type="ECO:0000256" key="1">
    <source>
        <dbReference type="SAM" id="SignalP"/>
    </source>
</evidence>
<keyword evidence="3" id="KW-1185">Reference proteome</keyword>
<reference evidence="2" key="1">
    <citation type="submission" date="2021-07" db="EMBL/GenBank/DDBJ databases">
        <title>Aureisphaera sp. CAU 1614 isolated from sea sediment.</title>
        <authorList>
            <person name="Kim W."/>
        </authorList>
    </citation>
    <scope>NUCLEOTIDE SEQUENCE</scope>
    <source>
        <strain evidence="2">CAU 1614</strain>
    </source>
</reference>
<protein>
    <submittedName>
        <fullName evidence="2">Uncharacterized protein</fullName>
    </submittedName>
</protein>
<feature type="chain" id="PRO_5040885418" evidence="1">
    <location>
        <begin position="19"/>
        <end position="206"/>
    </location>
</feature>
<dbReference type="RefSeq" id="WP_219052682.1">
    <property type="nucleotide sequence ID" value="NZ_JAHWDP010000003.1"/>
</dbReference>
<evidence type="ECO:0000313" key="3">
    <source>
        <dbReference type="Proteomes" id="UP001138686"/>
    </source>
</evidence>
<keyword evidence="1" id="KW-0732">Signal</keyword>
<sequence length="206" mass="22245">MKLAIIVLFYFVLQVSHAQVGIGTTDPQEDLHIIGDLIVEGYSLIDNSTSLVGADDLGNLTILNLDNNLTLENNKLELSRSIYYGIGDIDLSGIITVGGNLAHNVNLQLGTGEINEGKIVLNVTGLPSNIKITGIEDGVDGQHIFFYNSVTNNIVFLDESDPKSLGSLPQNRIKVLASSETLAGRGSVELIYDGNSQRWILISIHD</sequence>
<gene>
    <name evidence="2" type="ORF">KXJ69_08680</name>
</gene>
<name>A0A9X1JVN6_9FLAO</name>
<dbReference type="Proteomes" id="UP001138686">
    <property type="component" value="Unassembled WGS sequence"/>
</dbReference>
<proteinExistence type="predicted"/>
<feature type="signal peptide" evidence="1">
    <location>
        <begin position="1"/>
        <end position="18"/>
    </location>
</feature>